<organism evidence="3 4">
    <name type="scientific">Streptomyces mexicanus</name>
    <dbReference type="NCBI Taxonomy" id="178566"/>
    <lineage>
        <taxon>Bacteria</taxon>
        <taxon>Bacillati</taxon>
        <taxon>Actinomycetota</taxon>
        <taxon>Actinomycetes</taxon>
        <taxon>Kitasatosporales</taxon>
        <taxon>Streptomycetaceae</taxon>
        <taxon>Streptomyces</taxon>
    </lineage>
</organism>
<proteinExistence type="predicted"/>
<reference evidence="3 4" key="1">
    <citation type="submission" date="2020-08" db="EMBL/GenBank/DDBJ databases">
        <title>Whole-Genome Sequence of French Clinical Streptomyces mexicanus Strain Q0842.</title>
        <authorList>
            <person name="Boxberger M."/>
            <person name="La Scola B."/>
        </authorList>
    </citation>
    <scope>NUCLEOTIDE SEQUENCE [LARGE SCALE GENOMIC DNA]</scope>
    <source>
        <strain evidence="3 4">Marseille-Q0842</strain>
    </source>
</reference>
<dbReference type="OrthoDB" id="3872918at2"/>
<dbReference type="GO" id="GO:0004674">
    <property type="term" value="F:protein serine/threonine kinase activity"/>
    <property type="evidence" value="ECO:0007669"/>
    <property type="project" value="UniProtKB-KW"/>
</dbReference>
<dbReference type="PANTHER" id="PTHR35526">
    <property type="entry name" value="ANTI-SIGMA-F FACTOR RSBW-RELATED"/>
    <property type="match status" value="1"/>
</dbReference>
<dbReference type="CDD" id="cd16936">
    <property type="entry name" value="HATPase_RsbW-like"/>
    <property type="match status" value="1"/>
</dbReference>
<dbReference type="SUPFAM" id="SSF55874">
    <property type="entry name" value="ATPase domain of HSP90 chaperone/DNA topoisomerase II/histidine kinase"/>
    <property type="match status" value="1"/>
</dbReference>
<evidence type="ECO:0000313" key="3">
    <source>
        <dbReference type="EMBL" id="MBC2864640.1"/>
    </source>
</evidence>
<keyword evidence="3" id="KW-0547">Nucleotide-binding</keyword>
<keyword evidence="1" id="KW-0723">Serine/threonine-protein kinase</keyword>
<dbReference type="Gene3D" id="3.30.565.10">
    <property type="entry name" value="Histidine kinase-like ATPase, C-terminal domain"/>
    <property type="match status" value="1"/>
</dbReference>
<keyword evidence="1" id="KW-0808">Transferase</keyword>
<name>A0A7X1LP55_9ACTN</name>
<gene>
    <name evidence="3" type="ORF">H1R13_06440</name>
</gene>
<dbReference type="Pfam" id="PF13581">
    <property type="entry name" value="HATPase_c_2"/>
    <property type="match status" value="1"/>
</dbReference>
<dbReference type="Proteomes" id="UP000517694">
    <property type="component" value="Unassembled WGS sequence"/>
</dbReference>
<dbReference type="InterPro" id="IPR003594">
    <property type="entry name" value="HATPase_dom"/>
</dbReference>
<protein>
    <submittedName>
        <fullName evidence="3">ATP-binding protein</fullName>
    </submittedName>
</protein>
<dbReference type="EMBL" id="JACMHY010000002">
    <property type="protein sequence ID" value="MBC2864640.1"/>
    <property type="molecule type" value="Genomic_DNA"/>
</dbReference>
<dbReference type="InterPro" id="IPR036890">
    <property type="entry name" value="HATPase_C_sf"/>
</dbReference>
<evidence type="ECO:0000259" key="2">
    <source>
        <dbReference type="Pfam" id="PF13581"/>
    </source>
</evidence>
<keyword evidence="1" id="KW-0418">Kinase</keyword>
<feature type="domain" description="Histidine kinase/HSP90-like ATPase" evidence="2">
    <location>
        <begin position="21"/>
        <end position="132"/>
    </location>
</feature>
<dbReference type="AlphaFoldDB" id="A0A7X1LP55"/>
<keyword evidence="4" id="KW-1185">Reference proteome</keyword>
<evidence type="ECO:0000256" key="1">
    <source>
        <dbReference type="ARBA" id="ARBA00022527"/>
    </source>
</evidence>
<dbReference type="PANTHER" id="PTHR35526:SF3">
    <property type="entry name" value="ANTI-SIGMA-F FACTOR RSBW"/>
    <property type="match status" value="1"/>
</dbReference>
<accession>A0A7X1LP55</accession>
<dbReference type="InterPro" id="IPR050267">
    <property type="entry name" value="Anti-sigma-factor_SerPK"/>
</dbReference>
<sequence>MSVAQLQAAPQREVRHAFPLPHTPGTVSAVRGRVRAVLSGWNVPAEAADDVLLVVSELVTNALVHARPPATLRLWRLSVDGRRAVHVEVTDGGPTAPPGPQCAPDPDEHGRGLGIVTVLSARCGLRADRAGTSRWAQVLAG</sequence>
<dbReference type="GO" id="GO:0005524">
    <property type="term" value="F:ATP binding"/>
    <property type="evidence" value="ECO:0007669"/>
    <property type="project" value="UniProtKB-KW"/>
</dbReference>
<keyword evidence="3" id="KW-0067">ATP-binding</keyword>
<comment type="caution">
    <text evidence="3">The sequence shown here is derived from an EMBL/GenBank/DDBJ whole genome shotgun (WGS) entry which is preliminary data.</text>
</comment>
<dbReference type="RefSeq" id="WP_159673241.1">
    <property type="nucleotide sequence ID" value="NZ_JACMHY010000002.1"/>
</dbReference>
<evidence type="ECO:0000313" key="4">
    <source>
        <dbReference type="Proteomes" id="UP000517694"/>
    </source>
</evidence>